<organism evidence="1 2">
    <name type="scientific">Cetraspora pellucida</name>
    <dbReference type="NCBI Taxonomy" id="1433469"/>
    <lineage>
        <taxon>Eukaryota</taxon>
        <taxon>Fungi</taxon>
        <taxon>Fungi incertae sedis</taxon>
        <taxon>Mucoromycota</taxon>
        <taxon>Glomeromycotina</taxon>
        <taxon>Glomeromycetes</taxon>
        <taxon>Diversisporales</taxon>
        <taxon>Gigasporaceae</taxon>
        <taxon>Cetraspora</taxon>
    </lineage>
</organism>
<accession>A0A9N9CAF4</accession>
<keyword evidence="2" id="KW-1185">Reference proteome</keyword>
<dbReference type="Proteomes" id="UP000789759">
    <property type="component" value="Unassembled WGS sequence"/>
</dbReference>
<name>A0A9N9CAF4_9GLOM</name>
<protein>
    <submittedName>
        <fullName evidence="1">7606_t:CDS:1</fullName>
    </submittedName>
</protein>
<evidence type="ECO:0000313" key="2">
    <source>
        <dbReference type="Proteomes" id="UP000789759"/>
    </source>
</evidence>
<evidence type="ECO:0000313" key="1">
    <source>
        <dbReference type="EMBL" id="CAG8593215.1"/>
    </source>
</evidence>
<proteinExistence type="predicted"/>
<sequence length="48" mass="5780">MIIPFVREWLYLTNLKVIKCSNTGEILFDKLRADSIMAHLFFYEKRNT</sequence>
<reference evidence="1" key="1">
    <citation type="submission" date="2021-06" db="EMBL/GenBank/DDBJ databases">
        <authorList>
            <person name="Kallberg Y."/>
            <person name="Tangrot J."/>
            <person name="Rosling A."/>
        </authorList>
    </citation>
    <scope>NUCLEOTIDE SEQUENCE</scope>
    <source>
        <strain evidence="1">FL966</strain>
    </source>
</reference>
<comment type="caution">
    <text evidence="1">The sequence shown here is derived from an EMBL/GenBank/DDBJ whole genome shotgun (WGS) entry which is preliminary data.</text>
</comment>
<gene>
    <name evidence="1" type="ORF">CPELLU_LOCUS6638</name>
</gene>
<dbReference type="AlphaFoldDB" id="A0A9N9CAF4"/>
<dbReference type="EMBL" id="CAJVQA010004174">
    <property type="protein sequence ID" value="CAG8593215.1"/>
    <property type="molecule type" value="Genomic_DNA"/>
</dbReference>